<dbReference type="Pfam" id="PF00294">
    <property type="entry name" value="PfkB"/>
    <property type="match status" value="1"/>
</dbReference>
<dbReference type="InterPro" id="IPR002139">
    <property type="entry name" value="Ribo/fructo_kinase"/>
</dbReference>
<dbReference type="InterPro" id="IPR011611">
    <property type="entry name" value="PfkB_dom"/>
</dbReference>
<evidence type="ECO:0000256" key="2">
    <source>
        <dbReference type="ARBA" id="ARBA00022679"/>
    </source>
</evidence>
<keyword evidence="3 4" id="KW-0418">Kinase</keyword>
<evidence type="ECO:0000313" key="6">
    <source>
        <dbReference type="EMBL" id="MBO8450343.1"/>
    </source>
</evidence>
<dbReference type="PANTHER" id="PTHR10584">
    <property type="entry name" value="SUGAR KINASE"/>
    <property type="match status" value="1"/>
</dbReference>
<dbReference type="PRINTS" id="PR00990">
    <property type="entry name" value="RIBOKINASE"/>
</dbReference>
<reference evidence="6" key="2">
    <citation type="journal article" date="2021" name="PeerJ">
        <title>Extensive microbial diversity within the chicken gut microbiome revealed by metagenomics and culture.</title>
        <authorList>
            <person name="Gilroy R."/>
            <person name="Ravi A."/>
            <person name="Getino M."/>
            <person name="Pursley I."/>
            <person name="Horton D.L."/>
            <person name="Alikhan N.F."/>
            <person name="Baker D."/>
            <person name="Gharbi K."/>
            <person name="Hall N."/>
            <person name="Watson M."/>
            <person name="Adriaenssens E.M."/>
            <person name="Foster-Nyarko E."/>
            <person name="Jarju S."/>
            <person name="Secka A."/>
            <person name="Antonio M."/>
            <person name="Oren A."/>
            <person name="Chaudhuri R.R."/>
            <person name="La Ragione R."/>
            <person name="Hildebrand F."/>
            <person name="Pallen M.J."/>
        </authorList>
    </citation>
    <scope>NUCLEOTIDE SEQUENCE</scope>
    <source>
        <strain evidence="6">B3-4054</strain>
    </source>
</reference>
<protein>
    <submittedName>
        <fullName evidence="6">Carbohydrate kinase family protein</fullName>
    </submittedName>
</protein>
<evidence type="ECO:0000259" key="5">
    <source>
        <dbReference type="Pfam" id="PF00294"/>
    </source>
</evidence>
<comment type="caution">
    <text evidence="6">The sequence shown here is derived from an EMBL/GenBank/DDBJ whole genome shotgun (WGS) entry which is preliminary data.</text>
</comment>
<sequence>MKQTLVIGSTVADVILSVPRLPGTGEDINITAQTQRLGGCAFNVAGILKLAGIPHTLCSPVGSGLYGDFVAAELEKLGMPCFVRLPDTPNGCCYCLVENSGERTFLCKHGAEYLFSREWMQNADCGRADSAYICGLEIEEECGGEIIAFLQSRPEYTVYFAPGARFLHIPQDRVQAIFDMHPVLHLNETEALTFTAADGVPQAAEILAGKTGNAVIVTLGEKGAYCFSGGRGTLVGGYRTTVRDTIGAGDAHFGAVIAYLKRGLPLEQATDRANRIAAAVVSVTGAALPEHLFRETEKTFHRTEDVP</sequence>
<dbReference type="GO" id="GO:0005829">
    <property type="term" value="C:cytosol"/>
    <property type="evidence" value="ECO:0007669"/>
    <property type="project" value="TreeGrafter"/>
</dbReference>
<feature type="domain" description="Carbohydrate kinase PfkB" evidence="5">
    <location>
        <begin position="1"/>
        <end position="289"/>
    </location>
</feature>
<comment type="similarity">
    <text evidence="1 4">Belongs to the carbohydrate kinase PfkB family.</text>
</comment>
<dbReference type="Proteomes" id="UP000823616">
    <property type="component" value="Unassembled WGS sequence"/>
</dbReference>
<dbReference type="GO" id="GO:0016301">
    <property type="term" value="F:kinase activity"/>
    <property type="evidence" value="ECO:0007669"/>
    <property type="project" value="UniProtKB-KW"/>
</dbReference>
<evidence type="ECO:0000256" key="4">
    <source>
        <dbReference type="RuleBase" id="RU003704"/>
    </source>
</evidence>
<evidence type="ECO:0000256" key="3">
    <source>
        <dbReference type="ARBA" id="ARBA00022777"/>
    </source>
</evidence>
<gene>
    <name evidence="6" type="ORF">IAA96_04475</name>
</gene>
<dbReference type="EMBL" id="JADIMS010000072">
    <property type="protein sequence ID" value="MBO8450343.1"/>
    <property type="molecule type" value="Genomic_DNA"/>
</dbReference>
<keyword evidence="2 4" id="KW-0808">Transferase</keyword>
<reference evidence="6" key="1">
    <citation type="submission" date="2020-10" db="EMBL/GenBank/DDBJ databases">
        <authorList>
            <person name="Gilroy R."/>
        </authorList>
    </citation>
    <scope>NUCLEOTIDE SEQUENCE</scope>
    <source>
        <strain evidence="6">B3-4054</strain>
    </source>
</reference>
<dbReference type="PANTHER" id="PTHR10584:SF166">
    <property type="entry name" value="RIBOKINASE"/>
    <property type="match status" value="1"/>
</dbReference>
<proteinExistence type="inferred from homology"/>
<organism evidence="6 7">
    <name type="scientific">Candidatus Avitreponema avistercoris</name>
    <dbReference type="NCBI Taxonomy" id="2840705"/>
    <lineage>
        <taxon>Bacteria</taxon>
        <taxon>Pseudomonadati</taxon>
        <taxon>Spirochaetota</taxon>
        <taxon>Spirochaetia</taxon>
        <taxon>Spirochaetales</taxon>
        <taxon>Candidatus Avitreponema</taxon>
    </lineage>
</organism>
<dbReference type="AlphaFoldDB" id="A0A9D9EMP8"/>
<dbReference type="InterPro" id="IPR029056">
    <property type="entry name" value="Ribokinase-like"/>
</dbReference>
<evidence type="ECO:0000256" key="1">
    <source>
        <dbReference type="ARBA" id="ARBA00010688"/>
    </source>
</evidence>
<dbReference type="InterPro" id="IPR002173">
    <property type="entry name" value="Carboh/pur_kinase_PfkB_CS"/>
</dbReference>
<dbReference type="Gene3D" id="3.40.1190.20">
    <property type="match status" value="1"/>
</dbReference>
<name>A0A9D9EMP8_9SPIR</name>
<evidence type="ECO:0000313" key="7">
    <source>
        <dbReference type="Proteomes" id="UP000823616"/>
    </source>
</evidence>
<dbReference type="SUPFAM" id="SSF53613">
    <property type="entry name" value="Ribokinase-like"/>
    <property type="match status" value="1"/>
</dbReference>
<dbReference type="PROSITE" id="PS00584">
    <property type="entry name" value="PFKB_KINASES_2"/>
    <property type="match status" value="1"/>
</dbReference>
<accession>A0A9D9EMP8</accession>
<dbReference type="GO" id="GO:0006796">
    <property type="term" value="P:phosphate-containing compound metabolic process"/>
    <property type="evidence" value="ECO:0007669"/>
    <property type="project" value="UniProtKB-ARBA"/>
</dbReference>